<evidence type="ECO:0000313" key="2">
    <source>
        <dbReference type="Proteomes" id="UP000294933"/>
    </source>
</evidence>
<dbReference type="AlphaFoldDB" id="A0A4Y7QHL1"/>
<evidence type="ECO:0000313" key="1">
    <source>
        <dbReference type="EMBL" id="TDL26592.1"/>
    </source>
</evidence>
<proteinExistence type="predicted"/>
<dbReference type="EMBL" id="ML170161">
    <property type="protein sequence ID" value="TDL26592.1"/>
    <property type="molecule type" value="Genomic_DNA"/>
</dbReference>
<protein>
    <recommendedName>
        <fullName evidence="3">F-box domain-containing protein</fullName>
    </recommendedName>
</protein>
<evidence type="ECO:0008006" key="3">
    <source>
        <dbReference type="Google" id="ProtNLM"/>
    </source>
</evidence>
<sequence>MTTRFSDSTLFRLIPPAPMQHLVDDALCLIFSYCVTAESSANLPNPAITRAPWKLTLVCSRWRQIALLIKRLWASFEVDSCNPWLLQVWLDRSGNHPLEFVWNRPCQSICHIEHSTDHAHSVCSRAKLLCEEYTRWRSVTVMVQTSCLTQHLTNMSYDHTGVPYLESLQIEGNNSLMSRDVLFDIRYATLLKSLCLPFKTESVLMGDSVFLRLTSLISTGFMFNIGMPTDEWLSLLTRCPNVARSHIMLSDLSPTPQMCNVLELPIQDLVVGFHGAGVIQTFMDKLCLPALANLRLHQQEMGTSFTQPASYLKCFIRRSNCSLRSVRLASLDFSERSLVQCLHLMPQLEVLHLTAMDVSELFLESMSHVDADNCLSVCPRLRKIKIADVTEALQDVNVNDMIVSRWNAKGRNLRMVELESCGLEPDPIPAGIRACQLDGLEYLVWGLV</sequence>
<dbReference type="Gene3D" id="3.80.10.10">
    <property type="entry name" value="Ribonuclease Inhibitor"/>
    <property type="match status" value="1"/>
</dbReference>
<organism evidence="1 2">
    <name type="scientific">Rickenella mellea</name>
    <dbReference type="NCBI Taxonomy" id="50990"/>
    <lineage>
        <taxon>Eukaryota</taxon>
        <taxon>Fungi</taxon>
        <taxon>Dikarya</taxon>
        <taxon>Basidiomycota</taxon>
        <taxon>Agaricomycotina</taxon>
        <taxon>Agaricomycetes</taxon>
        <taxon>Hymenochaetales</taxon>
        <taxon>Rickenellaceae</taxon>
        <taxon>Rickenella</taxon>
    </lineage>
</organism>
<reference evidence="1 2" key="1">
    <citation type="submission" date="2018-06" db="EMBL/GenBank/DDBJ databases">
        <title>A transcriptomic atlas of mushroom development highlights an independent origin of complex multicellularity.</title>
        <authorList>
            <consortium name="DOE Joint Genome Institute"/>
            <person name="Krizsan K."/>
            <person name="Almasi E."/>
            <person name="Merenyi Z."/>
            <person name="Sahu N."/>
            <person name="Viragh M."/>
            <person name="Koszo T."/>
            <person name="Mondo S."/>
            <person name="Kiss B."/>
            <person name="Balint B."/>
            <person name="Kues U."/>
            <person name="Barry K."/>
            <person name="Hegedus J.C."/>
            <person name="Henrissat B."/>
            <person name="Johnson J."/>
            <person name="Lipzen A."/>
            <person name="Ohm R."/>
            <person name="Nagy I."/>
            <person name="Pangilinan J."/>
            <person name="Yan J."/>
            <person name="Xiong Y."/>
            <person name="Grigoriev I.V."/>
            <person name="Hibbett D.S."/>
            <person name="Nagy L.G."/>
        </authorList>
    </citation>
    <scope>NUCLEOTIDE SEQUENCE [LARGE SCALE GENOMIC DNA]</scope>
    <source>
        <strain evidence="1 2">SZMC22713</strain>
    </source>
</reference>
<name>A0A4Y7QHL1_9AGAM</name>
<dbReference type="STRING" id="50990.A0A4Y7QHL1"/>
<keyword evidence="2" id="KW-1185">Reference proteome</keyword>
<dbReference type="InterPro" id="IPR032675">
    <property type="entry name" value="LRR_dom_sf"/>
</dbReference>
<accession>A0A4Y7QHL1</accession>
<dbReference type="VEuPathDB" id="FungiDB:BD410DRAFT_783665"/>
<dbReference type="OrthoDB" id="2269034at2759"/>
<dbReference type="Proteomes" id="UP000294933">
    <property type="component" value="Unassembled WGS sequence"/>
</dbReference>
<gene>
    <name evidence="1" type="ORF">BD410DRAFT_783665</name>
</gene>